<accession>A0A4R2QY29</accession>
<keyword evidence="1" id="KW-0472">Membrane</keyword>
<keyword evidence="1" id="KW-1133">Transmembrane helix</keyword>
<feature type="transmembrane region" description="Helical" evidence="1">
    <location>
        <begin position="21"/>
        <end position="41"/>
    </location>
</feature>
<dbReference type="AlphaFoldDB" id="A0A4R2QY29"/>
<dbReference type="Proteomes" id="UP000294911">
    <property type="component" value="Unassembled WGS sequence"/>
</dbReference>
<keyword evidence="1" id="KW-0812">Transmembrane</keyword>
<proteinExistence type="predicted"/>
<protein>
    <submittedName>
        <fullName evidence="2">Uncharacterized protein</fullName>
    </submittedName>
</protein>
<organism evidence="2 3">
    <name type="scientific">Tamaricihabitans halophyticus</name>
    <dbReference type="NCBI Taxonomy" id="1262583"/>
    <lineage>
        <taxon>Bacteria</taxon>
        <taxon>Bacillati</taxon>
        <taxon>Actinomycetota</taxon>
        <taxon>Actinomycetes</taxon>
        <taxon>Pseudonocardiales</taxon>
        <taxon>Pseudonocardiaceae</taxon>
        <taxon>Tamaricihabitans</taxon>
    </lineage>
</organism>
<evidence type="ECO:0000313" key="3">
    <source>
        <dbReference type="Proteomes" id="UP000294911"/>
    </source>
</evidence>
<keyword evidence="3" id="KW-1185">Reference proteome</keyword>
<dbReference type="EMBL" id="SLXQ01000003">
    <property type="protein sequence ID" value="TCP54069.1"/>
    <property type="molecule type" value="Genomic_DNA"/>
</dbReference>
<gene>
    <name evidence="2" type="ORF">EV191_103110</name>
</gene>
<reference evidence="2 3" key="1">
    <citation type="submission" date="2019-03" db="EMBL/GenBank/DDBJ databases">
        <title>Genomic Encyclopedia of Type Strains, Phase IV (KMG-IV): sequencing the most valuable type-strain genomes for metagenomic binning, comparative biology and taxonomic classification.</title>
        <authorList>
            <person name="Goeker M."/>
        </authorList>
    </citation>
    <scope>NUCLEOTIDE SEQUENCE [LARGE SCALE GENOMIC DNA]</scope>
    <source>
        <strain evidence="2 3">DSM 45765</strain>
    </source>
</reference>
<comment type="caution">
    <text evidence="2">The sequence shown here is derived from an EMBL/GenBank/DDBJ whole genome shotgun (WGS) entry which is preliminary data.</text>
</comment>
<sequence length="139" mass="14680">MGALVADNAPAKRRLGRAGRGFLLGIVVGLLIGVGATFWTWQLKTNNGANADGQLACEVVARIKVDMLGPPGQEGDELTAHRWAAVRAAGNAAATQDGSYQPFAAAIDQANTELLNPAGPDRQKIANLIRTAKDRCLYR</sequence>
<name>A0A4R2QY29_9PSEU</name>
<evidence type="ECO:0000256" key="1">
    <source>
        <dbReference type="SAM" id="Phobius"/>
    </source>
</evidence>
<dbReference type="RefSeq" id="WP_132876850.1">
    <property type="nucleotide sequence ID" value="NZ_SLXQ01000003.1"/>
</dbReference>
<evidence type="ECO:0000313" key="2">
    <source>
        <dbReference type="EMBL" id="TCP54069.1"/>
    </source>
</evidence>